<keyword evidence="3" id="KW-1185">Reference proteome</keyword>
<evidence type="ECO:0000313" key="2">
    <source>
        <dbReference type="EMBL" id="WPC04085.1"/>
    </source>
</evidence>
<accession>A0ABZ0PU37</accession>
<proteinExistence type="predicted"/>
<reference evidence="2 3" key="1">
    <citation type="submission" date="2023-11" db="EMBL/GenBank/DDBJ databases">
        <title>Complete genome of Pseudomonas benzenivorans BA3361.</title>
        <authorList>
            <person name="Shin S.Y."/>
            <person name="Song J."/>
            <person name="Kang H."/>
        </authorList>
    </citation>
    <scope>NUCLEOTIDE SEQUENCE [LARGE SCALE GENOMIC DNA]</scope>
    <source>
        <strain evidence="2 3">HNIBRBA3361</strain>
    </source>
</reference>
<dbReference type="EMBL" id="CP137892">
    <property type="protein sequence ID" value="WPC04085.1"/>
    <property type="molecule type" value="Genomic_DNA"/>
</dbReference>
<name>A0ABZ0PU37_9PSED</name>
<evidence type="ECO:0000256" key="1">
    <source>
        <dbReference type="SAM" id="MobiDB-lite"/>
    </source>
</evidence>
<dbReference type="RefSeq" id="WP_318642924.1">
    <property type="nucleotide sequence ID" value="NZ_CP137892.1"/>
</dbReference>
<organism evidence="2 3">
    <name type="scientific">Pseudomonas benzenivorans</name>
    <dbReference type="NCBI Taxonomy" id="556533"/>
    <lineage>
        <taxon>Bacteria</taxon>
        <taxon>Pseudomonadati</taxon>
        <taxon>Pseudomonadota</taxon>
        <taxon>Gammaproteobacteria</taxon>
        <taxon>Pseudomonadales</taxon>
        <taxon>Pseudomonadaceae</taxon>
        <taxon>Pseudomonas</taxon>
    </lineage>
</organism>
<sequence>MINGLAPLPPSSVAGGTLPAPSSEAEIRGYLDFQLLLSRLLPGPLAAQARDSADSEPPPFPDGIEPDPEHGQLIARLQLELGEHLQAHPERVEPLRLAMLADACEAFSRVMPAAQLPQLPALTP</sequence>
<gene>
    <name evidence="2" type="ORF">SBP02_15070</name>
</gene>
<dbReference type="Proteomes" id="UP001305928">
    <property type="component" value="Chromosome"/>
</dbReference>
<protein>
    <submittedName>
        <fullName evidence="2">Uncharacterized protein</fullName>
    </submittedName>
</protein>
<feature type="region of interest" description="Disordered" evidence="1">
    <location>
        <begin position="46"/>
        <end position="71"/>
    </location>
</feature>
<feature type="region of interest" description="Disordered" evidence="1">
    <location>
        <begin position="1"/>
        <end position="21"/>
    </location>
</feature>
<evidence type="ECO:0000313" key="3">
    <source>
        <dbReference type="Proteomes" id="UP001305928"/>
    </source>
</evidence>